<evidence type="ECO:0008006" key="4">
    <source>
        <dbReference type="Google" id="ProtNLM"/>
    </source>
</evidence>
<evidence type="ECO:0000256" key="1">
    <source>
        <dbReference type="SAM" id="SignalP"/>
    </source>
</evidence>
<dbReference type="eggNOG" id="COG2433">
    <property type="taxonomic scope" value="Bacteria"/>
</dbReference>
<reference evidence="2 3" key="1">
    <citation type="submission" date="2009-10" db="EMBL/GenBank/DDBJ databases">
        <authorList>
            <person name="Qin X."/>
            <person name="Bachman B."/>
            <person name="Battles P."/>
            <person name="Bell A."/>
            <person name="Bess C."/>
            <person name="Bickham C."/>
            <person name="Chaboub L."/>
            <person name="Chen D."/>
            <person name="Coyle M."/>
            <person name="Deiros D.R."/>
            <person name="Dinh H."/>
            <person name="Forbes L."/>
            <person name="Fowler G."/>
            <person name="Francisco L."/>
            <person name="Fu Q."/>
            <person name="Gubbala S."/>
            <person name="Hale W."/>
            <person name="Han Y."/>
            <person name="Hemphill L."/>
            <person name="Highlander S.K."/>
            <person name="Hirani K."/>
            <person name="Hogues M."/>
            <person name="Jackson L."/>
            <person name="Jakkamsetti A."/>
            <person name="Javaid M."/>
            <person name="Jiang H."/>
            <person name="Korchina V."/>
            <person name="Kovar C."/>
            <person name="Lara F."/>
            <person name="Lee S."/>
            <person name="Mata R."/>
            <person name="Mathew T."/>
            <person name="Moen C."/>
            <person name="Morales K."/>
            <person name="Munidasa M."/>
            <person name="Nazareth L."/>
            <person name="Ngo R."/>
            <person name="Nguyen L."/>
            <person name="Okwuonu G."/>
            <person name="Ongeri F."/>
            <person name="Patil S."/>
            <person name="Petrosino J."/>
            <person name="Pham C."/>
            <person name="Pham P."/>
            <person name="Pu L.-L."/>
            <person name="Puazo M."/>
            <person name="Raj R."/>
            <person name="Reid J."/>
            <person name="Rouhana J."/>
            <person name="Saada N."/>
            <person name="Shang Y."/>
            <person name="Simmons D."/>
            <person name="Thornton R."/>
            <person name="Warren J."/>
            <person name="Weissenberger G."/>
            <person name="Zhang J."/>
            <person name="Zhang L."/>
            <person name="Zhou C."/>
            <person name="Zhu D."/>
            <person name="Muzny D."/>
            <person name="Worley K."/>
            <person name="Gibbs R."/>
        </authorList>
    </citation>
    <scope>NUCLEOTIDE SEQUENCE [LARGE SCALE GENOMIC DNA]</scope>
    <source>
        <strain evidence="2 3">DSM 17361</strain>
    </source>
</reference>
<proteinExistence type="predicted"/>
<accession>D1PU60</accession>
<comment type="caution">
    <text evidence="2">The sequence shown here is derived from an EMBL/GenBank/DDBJ whole genome shotgun (WGS) entry which is preliminary data.</text>
</comment>
<organism evidence="2 3">
    <name type="scientific">Hallella bergensis DSM 17361</name>
    <dbReference type="NCBI Taxonomy" id="585502"/>
    <lineage>
        <taxon>Bacteria</taxon>
        <taxon>Pseudomonadati</taxon>
        <taxon>Bacteroidota</taxon>
        <taxon>Bacteroidia</taxon>
        <taxon>Bacteroidales</taxon>
        <taxon>Prevotellaceae</taxon>
        <taxon>Hallella</taxon>
    </lineage>
</organism>
<feature type="signal peptide" evidence="1">
    <location>
        <begin position="1"/>
        <end position="24"/>
    </location>
</feature>
<dbReference type="SUPFAM" id="SSF56935">
    <property type="entry name" value="Porins"/>
    <property type="match status" value="1"/>
</dbReference>
<name>D1PU60_9BACT</name>
<keyword evidence="3" id="KW-1185">Reference proteome</keyword>
<dbReference type="Proteomes" id="UP000003160">
    <property type="component" value="Unassembled WGS sequence"/>
</dbReference>
<dbReference type="EMBL" id="ACKS01000024">
    <property type="protein sequence ID" value="EFA45058.1"/>
    <property type="molecule type" value="Genomic_DNA"/>
</dbReference>
<evidence type="ECO:0000313" key="2">
    <source>
        <dbReference type="EMBL" id="EFA45058.1"/>
    </source>
</evidence>
<evidence type="ECO:0000313" key="3">
    <source>
        <dbReference type="Proteomes" id="UP000003160"/>
    </source>
</evidence>
<dbReference type="HOGENOM" id="CLU_041653_1_0_10"/>
<gene>
    <name evidence="2" type="ORF">HMPREF0645_0495</name>
</gene>
<protein>
    <recommendedName>
        <fullName evidence="4">Phosphate-selective porin O and P</fullName>
    </recommendedName>
</protein>
<feature type="chain" id="PRO_5003024888" description="Phosphate-selective porin O and P" evidence="1">
    <location>
        <begin position="25"/>
        <end position="443"/>
    </location>
</feature>
<sequence length="443" mass="49026">MKIKMNKTVFLSCALCGMSAMATASVPPTVQDTAYHKYRIGGYGEILTQFKDYGLNRFTGAGNGNARLKHSEISIPRFVLSGDYKLSDKWILGAEIEFESGGVGMAYEIESGSGAENGEYENEIEKGGEVALEQFHITRLIHPAFNVRVGHLIIPLGLTNAHHEPLFFFTPTRPEGERTLLPSTWHETGLEFFGGVGRGLASFNYQLLMTAGLNPDGFGKYNWVRKGKQGAFEFDNFTAPAYTARLDWNGLPGLRMGFSAFFNPNSGKNTEKFLNYNNMNPINVFIYSFDAQYINKYVTARANVVHGHVSQTSEINGTAVSAGSPYGTRKRGMGSHALTYSAEVGVNIASFFPGTKLPNIYPYAHYDYYNPQETTVMGTVADPRTQVSMWACGLNWKPLPCLVVKADYATRQMGTHAVFGKGKYNSENEFRIGVAYALYFAKK</sequence>
<dbReference type="AlphaFoldDB" id="D1PU60"/>
<keyword evidence="1" id="KW-0732">Signal</keyword>